<gene>
    <name evidence="1" type="ORF">C8J55DRAFT_561118</name>
</gene>
<evidence type="ECO:0008006" key="3">
    <source>
        <dbReference type="Google" id="ProtNLM"/>
    </source>
</evidence>
<dbReference type="InterPro" id="IPR011009">
    <property type="entry name" value="Kinase-like_dom_sf"/>
</dbReference>
<reference evidence="1" key="2">
    <citation type="journal article" date="2023" name="Proc. Natl. Acad. Sci. U.S.A.">
        <title>A global phylogenomic analysis of the shiitake genus Lentinula.</title>
        <authorList>
            <person name="Sierra-Patev S."/>
            <person name="Min B."/>
            <person name="Naranjo-Ortiz M."/>
            <person name="Looney B."/>
            <person name="Konkel Z."/>
            <person name="Slot J.C."/>
            <person name="Sakamoto Y."/>
            <person name="Steenwyk J.L."/>
            <person name="Rokas A."/>
            <person name="Carro J."/>
            <person name="Camarero S."/>
            <person name="Ferreira P."/>
            <person name="Molpeceres G."/>
            <person name="Ruiz-Duenas F.J."/>
            <person name="Serrano A."/>
            <person name="Henrissat B."/>
            <person name="Drula E."/>
            <person name="Hughes K.W."/>
            <person name="Mata J.L."/>
            <person name="Ishikawa N.K."/>
            <person name="Vargas-Isla R."/>
            <person name="Ushijima S."/>
            <person name="Smith C.A."/>
            <person name="Donoghue J."/>
            <person name="Ahrendt S."/>
            <person name="Andreopoulos W."/>
            <person name="He G."/>
            <person name="LaButti K."/>
            <person name="Lipzen A."/>
            <person name="Ng V."/>
            <person name="Riley R."/>
            <person name="Sandor L."/>
            <person name="Barry K."/>
            <person name="Martinez A.T."/>
            <person name="Xiao Y."/>
            <person name="Gibbons J.G."/>
            <person name="Terashima K."/>
            <person name="Grigoriev I.V."/>
            <person name="Hibbett D."/>
        </authorList>
    </citation>
    <scope>NUCLEOTIDE SEQUENCE</scope>
    <source>
        <strain evidence="1">Sp2 HRB7682 ss15</strain>
    </source>
</reference>
<comment type="caution">
    <text evidence="1">The sequence shown here is derived from an EMBL/GenBank/DDBJ whole genome shotgun (WGS) entry which is preliminary data.</text>
</comment>
<proteinExistence type="predicted"/>
<accession>A0A9W9ADW5</accession>
<protein>
    <recommendedName>
        <fullName evidence="3">Protein kinase domain-containing protein</fullName>
    </recommendedName>
</protein>
<name>A0A9W9ADW5_9AGAR</name>
<dbReference type="AlphaFoldDB" id="A0A9W9ADW5"/>
<evidence type="ECO:0000313" key="2">
    <source>
        <dbReference type="Proteomes" id="UP001150238"/>
    </source>
</evidence>
<dbReference type="Proteomes" id="UP001150238">
    <property type="component" value="Unassembled WGS sequence"/>
</dbReference>
<evidence type="ECO:0000313" key="1">
    <source>
        <dbReference type="EMBL" id="KAJ4478748.1"/>
    </source>
</evidence>
<sequence length="294" mass="32764">MANFLPLNAVSNVIIVSGEIGTPNETWKGPTIPVVLQRQSVPSLETGVLDDYATKIENRTFSDYCKPYPDPPFEIPAPANLTLQIRLGNVLSEGQSSIVFKCECFIPYGNETLEYIIPPMVVKLAKRYKSDDVKKEAIMYEGIKCLQGSSIPRCYGFFQVRALEFFDFGPMSILLLEELGGLLTLDQPVTDSAKSDIEGLCSDLAHLRIVHDDMGYQNILSTLSLEQGGLPSLPSPISGRTYGWRLAGFNGAFRTSTTLENVQSFYDYHLPGVLENVYKPFEDVEFLGLDRWIN</sequence>
<reference evidence="1" key="1">
    <citation type="submission" date="2022-08" db="EMBL/GenBank/DDBJ databases">
        <authorList>
            <consortium name="DOE Joint Genome Institute"/>
            <person name="Min B."/>
            <person name="Riley R."/>
            <person name="Sierra-Patev S."/>
            <person name="Naranjo-Ortiz M."/>
            <person name="Looney B."/>
            <person name="Konkel Z."/>
            <person name="Slot J.C."/>
            <person name="Sakamoto Y."/>
            <person name="Steenwyk J.L."/>
            <person name="Rokas A."/>
            <person name="Carro J."/>
            <person name="Camarero S."/>
            <person name="Ferreira P."/>
            <person name="Molpeceres G."/>
            <person name="Ruiz-Duenas F.J."/>
            <person name="Serrano A."/>
            <person name="Henrissat B."/>
            <person name="Drula E."/>
            <person name="Hughes K.W."/>
            <person name="Mata J.L."/>
            <person name="Ishikawa N.K."/>
            <person name="Vargas-Isla R."/>
            <person name="Ushijima S."/>
            <person name="Smith C.A."/>
            <person name="Ahrendt S."/>
            <person name="Andreopoulos W."/>
            <person name="He G."/>
            <person name="Labutti K."/>
            <person name="Lipzen A."/>
            <person name="Ng V."/>
            <person name="Sandor L."/>
            <person name="Barry K."/>
            <person name="Martinez A.T."/>
            <person name="Xiao Y."/>
            <person name="Gibbons J.G."/>
            <person name="Terashima K."/>
            <person name="Hibbett D.S."/>
            <person name="Grigoriev I.V."/>
        </authorList>
    </citation>
    <scope>NUCLEOTIDE SEQUENCE</scope>
    <source>
        <strain evidence="1">Sp2 HRB7682 ss15</strain>
    </source>
</reference>
<dbReference type="EMBL" id="JANVFS010000017">
    <property type="protein sequence ID" value="KAJ4478748.1"/>
    <property type="molecule type" value="Genomic_DNA"/>
</dbReference>
<dbReference type="SUPFAM" id="SSF56112">
    <property type="entry name" value="Protein kinase-like (PK-like)"/>
    <property type="match status" value="1"/>
</dbReference>
<organism evidence="1 2">
    <name type="scientific">Lentinula lateritia</name>
    <dbReference type="NCBI Taxonomy" id="40482"/>
    <lineage>
        <taxon>Eukaryota</taxon>
        <taxon>Fungi</taxon>
        <taxon>Dikarya</taxon>
        <taxon>Basidiomycota</taxon>
        <taxon>Agaricomycotina</taxon>
        <taxon>Agaricomycetes</taxon>
        <taxon>Agaricomycetidae</taxon>
        <taxon>Agaricales</taxon>
        <taxon>Marasmiineae</taxon>
        <taxon>Omphalotaceae</taxon>
        <taxon>Lentinula</taxon>
    </lineage>
</organism>